<evidence type="ECO:0000313" key="3">
    <source>
        <dbReference type="EMBL" id="OAG16376.1"/>
    </source>
</evidence>
<gene>
    <name evidence="4" type="ORF">AA0117_g1599</name>
    <name evidence="3" type="ORF">CC77DRAFT_1024252</name>
</gene>
<dbReference type="Pfam" id="PF06985">
    <property type="entry name" value="HET"/>
    <property type="match status" value="1"/>
</dbReference>
<dbReference type="KEGG" id="aalt:CC77DRAFT_1024252"/>
<evidence type="ECO:0000259" key="2">
    <source>
        <dbReference type="Pfam" id="PF26640"/>
    </source>
</evidence>
<feature type="domain" description="DUF8212" evidence="2">
    <location>
        <begin position="250"/>
        <end position="281"/>
    </location>
</feature>
<dbReference type="STRING" id="5599.A0A177DA23"/>
<reference evidence="6" key="2">
    <citation type="journal article" date="2019" name="bioRxiv">
        <title>Genomics, evolutionary history and diagnostics of the Alternaria alternata species group including apple and Asian pear pathotypes.</title>
        <authorList>
            <person name="Armitage A.D."/>
            <person name="Cockerton H.M."/>
            <person name="Sreenivasaprasad S."/>
            <person name="Woodhall J.W."/>
            <person name="Lane C.R."/>
            <person name="Harrison R.J."/>
            <person name="Clarkson J.P."/>
        </authorList>
    </citation>
    <scope>NUCLEOTIDE SEQUENCE [LARGE SCALE GENOMIC DNA]</scope>
    <source>
        <strain evidence="6">FERA 1177</strain>
    </source>
</reference>
<dbReference type="EMBL" id="PDXD01000001">
    <property type="protein sequence ID" value="RYN83139.1"/>
    <property type="molecule type" value="Genomic_DNA"/>
</dbReference>
<evidence type="ECO:0000259" key="1">
    <source>
        <dbReference type="Pfam" id="PF06985"/>
    </source>
</evidence>
<dbReference type="InterPro" id="IPR010730">
    <property type="entry name" value="HET"/>
</dbReference>
<sequence length="628" mass="71555">MRLLDARTFRLKTFFNNIPPYAILSHCWEDEEVVFSDLDDLEEARKKKGFAKLQKTCELAIEDGFEYAWIDTCCIDKSSSAELSEAINSMFSWYRNSKQCYAYLADTYFTKITLPDLIGIGADKELPVNFAGSRWFKRAWTLQELLAPRSLHPGRQDGMKFYPGRQDGMKFYSNEWLLFGDKISLAESISEITGVPTRYLEGQSLQSASISMRMSWAAGRQARRSEDIAYSLLGLFDVNMPLLYGEGKVKAFRRLQEEIMKSSEDETLFAWESAHSSTSLDVLANDPDDFSEASQLVPFASDVPVPPYAMTHRGLRIWLPLFETQQLNDDDRLTMRPLRSPVMILAGVDIVWAVLRCHLMHDFDRIVIIPLRCLSANVYLRDTDTRISLISEASLPPTMSTKEIYMRNSSTAAISDSVRRRFGFLIRKLPADSYISQCFPKEAWNDKDGILQGKRDDSVASSWKASLQLTFPSLVNKKLRKAGCVVSLTFGCTQDEHDSEAKPHAWYSTDKYGPVDYHKAMESSFTRQTNAWYATDNVTSSDLDLKVTITPRKIFLQDMFVVDIEMGGLYESITVEEFKARRKLFKTRDSQETLTGVDQDWFTPDPRGTRVSQSSVLAVLGLRRAPTE</sequence>
<dbReference type="EMBL" id="KV441490">
    <property type="protein sequence ID" value="OAG16376.1"/>
    <property type="molecule type" value="Genomic_DNA"/>
</dbReference>
<dbReference type="Pfam" id="PF26640">
    <property type="entry name" value="DUF8212"/>
    <property type="match status" value="1"/>
</dbReference>
<dbReference type="AlphaFoldDB" id="A0A177DA23"/>
<reference evidence="3 5" key="1">
    <citation type="submission" date="2016-05" db="EMBL/GenBank/DDBJ databases">
        <title>Comparative analysis of secretome profiles of manganese(II)-oxidizing ascomycete fungi.</title>
        <authorList>
            <consortium name="DOE Joint Genome Institute"/>
            <person name="Zeiner C.A."/>
            <person name="Purvine S.O."/>
            <person name="Zink E.M."/>
            <person name="Wu S."/>
            <person name="Pasa-Tolic L."/>
            <person name="Chaput D.L."/>
            <person name="Haridas S."/>
            <person name="Grigoriev I.V."/>
            <person name="Santelli C.M."/>
            <person name="Hansel C.M."/>
        </authorList>
    </citation>
    <scope>NUCLEOTIDE SEQUENCE [LARGE SCALE GENOMIC DNA]</scope>
    <source>
        <strain evidence="3 5">SRC1lrK2f</strain>
    </source>
</reference>
<evidence type="ECO:0000313" key="6">
    <source>
        <dbReference type="Proteomes" id="UP000291422"/>
    </source>
</evidence>
<proteinExistence type="predicted"/>
<name>A0A177DA23_ALTAL</name>
<evidence type="ECO:0000313" key="5">
    <source>
        <dbReference type="Proteomes" id="UP000077248"/>
    </source>
</evidence>
<organism evidence="3 5">
    <name type="scientific">Alternaria alternata</name>
    <name type="common">Alternaria rot fungus</name>
    <name type="synonym">Torula alternata</name>
    <dbReference type="NCBI Taxonomy" id="5599"/>
    <lineage>
        <taxon>Eukaryota</taxon>
        <taxon>Fungi</taxon>
        <taxon>Dikarya</taxon>
        <taxon>Ascomycota</taxon>
        <taxon>Pezizomycotina</taxon>
        <taxon>Dothideomycetes</taxon>
        <taxon>Pleosporomycetidae</taxon>
        <taxon>Pleosporales</taxon>
        <taxon>Pleosporineae</taxon>
        <taxon>Pleosporaceae</taxon>
        <taxon>Alternaria</taxon>
        <taxon>Alternaria sect. Alternaria</taxon>
        <taxon>Alternaria alternata complex</taxon>
    </lineage>
</organism>
<dbReference type="Proteomes" id="UP000077248">
    <property type="component" value="Unassembled WGS sequence"/>
</dbReference>
<dbReference type="RefSeq" id="XP_018381797.1">
    <property type="nucleotide sequence ID" value="XM_018525834.1"/>
</dbReference>
<feature type="domain" description="Heterokaryon incompatibility" evidence="1">
    <location>
        <begin position="21"/>
        <end position="107"/>
    </location>
</feature>
<accession>A0A177DA23</accession>
<evidence type="ECO:0000313" key="4">
    <source>
        <dbReference type="EMBL" id="RYN83139.1"/>
    </source>
</evidence>
<reference evidence="4" key="3">
    <citation type="journal article" date="2019" name="J. ISSAAS">
        <title>Genomics, evolutionary history and diagnostics of the Alternaria alternata species group including apple and Asian pear pathotypes.</title>
        <authorList>
            <person name="Armitage A.D."/>
            <person name="Cockerton H.M."/>
            <person name="Sreenivasaprasad S."/>
            <person name="Woodhall J."/>
            <person name="Lane C."/>
            <person name="Harrison R.J."/>
            <person name="Clarkson J.P."/>
        </authorList>
    </citation>
    <scope>NUCLEOTIDE SEQUENCE</scope>
    <source>
        <strain evidence="4">FERA 1177</strain>
    </source>
</reference>
<dbReference type="VEuPathDB" id="FungiDB:CC77DRAFT_1024252"/>
<dbReference type="Proteomes" id="UP000291422">
    <property type="component" value="Unassembled WGS sequence"/>
</dbReference>
<keyword evidence="5" id="KW-1185">Reference proteome</keyword>
<protein>
    <submittedName>
        <fullName evidence="3">HET-domain-containing protein</fullName>
    </submittedName>
</protein>
<dbReference type="InterPro" id="IPR058525">
    <property type="entry name" value="DUF8212"/>
</dbReference>
<dbReference type="PANTHER" id="PTHR10622">
    <property type="entry name" value="HET DOMAIN-CONTAINING PROTEIN"/>
    <property type="match status" value="1"/>
</dbReference>
<dbReference type="OMA" id="ETLFAWE"/>
<dbReference type="GeneID" id="29111428"/>
<dbReference type="PANTHER" id="PTHR10622:SF10">
    <property type="entry name" value="HET DOMAIN-CONTAINING PROTEIN"/>
    <property type="match status" value="1"/>
</dbReference>